<sequence>MRPFFSIMGFFNDVLNGIGKAFKTVTGLPAAIGGVIEGGLNLIGNNQTNKYNAHIADRTNQANAALQQQNLEWQEAMQDKQNQWNLDQWNRENEYNSAAAQVQRYNEAGINPALAMAGAGSVGQASSLQSASPASPQALPDRVTPQMQSGWSAAGNAIGNAMSQIAGFVYDAPKQAAEIQGMQAQQRYIDDLTKDGYIRRTGMNLDNSIKGWRDVQSKWDLHSARQNFEFNDKMNQLKLKSADLQNKYTDALTINASLDGSAKMIANKYLDTQTQNEIAMSNAEIANLWFSLNKGKKELPYILDNLDREIALNTQRIVNEGYEQGYWQKWSKEDLEEYSKAQLRAVVSNSWKSYYDWQSAVNSYEVGKVDADWIKENPGFYKYGKTFDTVSGTLDALGGFWNLGNNSYSNYINNKRVRESLKSESEEIKSYDSRGRFKGSKVRTRSRH</sequence>
<accession>A0A976R8A7</accession>
<keyword evidence="1" id="KW-0175">Coiled coil</keyword>
<proteinExistence type="predicted"/>
<name>A0A976R8A7_9VIRU</name>
<evidence type="ECO:0000313" key="2">
    <source>
        <dbReference type="EMBL" id="UPW41730.1"/>
    </source>
</evidence>
<reference evidence="2" key="1">
    <citation type="submission" date="2022-02" db="EMBL/GenBank/DDBJ databases">
        <title>Towards deciphering the DNA virus diversity associated with rodent species in the families Cricetidae and Heteromyidae.</title>
        <authorList>
            <person name="Lund M."/>
            <person name="Larsen B.B."/>
            <person name="Gryseels S."/>
            <person name="Kraberger S."/>
            <person name="Rowsey D.M."/>
            <person name="Steger L."/>
            <person name="Yule K.M."/>
            <person name="Upham N.S."/>
            <person name="Worobey M."/>
            <person name="Van Doorslaer K."/>
            <person name="Varsani A."/>
        </authorList>
    </citation>
    <scope>NUCLEOTIDE SEQUENCE</scope>
    <source>
        <strain evidence="2">NeonRodF8_8</strain>
    </source>
</reference>
<dbReference type="EMBL" id="OM869656">
    <property type="protein sequence ID" value="UPW41730.1"/>
    <property type="molecule type" value="Genomic_DNA"/>
</dbReference>
<organism evidence="2">
    <name type="scientific">Peromfec virus RodF8_8</name>
    <dbReference type="NCBI Taxonomy" id="2929389"/>
    <lineage>
        <taxon>Viruses</taxon>
        <taxon>Monodnaviria</taxon>
        <taxon>Sangervirae</taxon>
        <taxon>Phixviricota</taxon>
        <taxon>Malgrandaviricetes</taxon>
        <taxon>Petitvirales</taxon>
        <taxon>Microviridae</taxon>
    </lineage>
</organism>
<feature type="coiled-coil region" evidence="1">
    <location>
        <begin position="56"/>
        <end position="83"/>
    </location>
</feature>
<protein>
    <submittedName>
        <fullName evidence="2">DNA pilot protein</fullName>
    </submittedName>
</protein>
<evidence type="ECO:0000256" key="1">
    <source>
        <dbReference type="SAM" id="Coils"/>
    </source>
</evidence>